<gene>
    <name evidence="4" type="ORF">DSCA_24300</name>
</gene>
<dbReference type="InterPro" id="IPR012437">
    <property type="entry name" value="DUF1638"/>
</dbReference>
<dbReference type="PANTHER" id="PTHR11365">
    <property type="entry name" value="5-OXOPROLINASE RELATED"/>
    <property type="match status" value="1"/>
</dbReference>
<feature type="domain" description="DUF1638" evidence="3">
    <location>
        <begin position="34"/>
        <end position="218"/>
    </location>
</feature>
<evidence type="ECO:0000313" key="5">
    <source>
        <dbReference type="Proteomes" id="UP000427906"/>
    </source>
</evidence>
<dbReference type="Pfam" id="PF07796">
    <property type="entry name" value="DUF1638"/>
    <property type="match status" value="1"/>
</dbReference>
<dbReference type="SUPFAM" id="SSF53067">
    <property type="entry name" value="Actin-like ATPase domain"/>
    <property type="match status" value="1"/>
</dbReference>
<dbReference type="RefSeq" id="WP_155316656.1">
    <property type="nucleotide sequence ID" value="NZ_AP021874.1"/>
</dbReference>
<evidence type="ECO:0000259" key="3">
    <source>
        <dbReference type="Pfam" id="PF07796"/>
    </source>
</evidence>
<dbReference type="EMBL" id="AP021874">
    <property type="protein sequence ID" value="BBO68500.1"/>
    <property type="molecule type" value="Genomic_DNA"/>
</dbReference>
<dbReference type="GO" id="GO:0006749">
    <property type="term" value="P:glutathione metabolic process"/>
    <property type="evidence" value="ECO:0007669"/>
    <property type="project" value="TreeGrafter"/>
</dbReference>
<proteinExistence type="predicted"/>
<evidence type="ECO:0000259" key="2">
    <source>
        <dbReference type="Pfam" id="PF05378"/>
    </source>
</evidence>
<dbReference type="OrthoDB" id="9759608at2"/>
<dbReference type="InterPro" id="IPR045079">
    <property type="entry name" value="Oxoprolinase-like"/>
</dbReference>
<dbReference type="KEGG" id="dalk:DSCA_24300"/>
<name>A0A5K7YK26_9BACT</name>
<dbReference type="Pfam" id="PF05378">
    <property type="entry name" value="Hydant_A_N"/>
    <property type="match status" value="1"/>
</dbReference>
<evidence type="ECO:0000259" key="1">
    <source>
        <dbReference type="Pfam" id="PF01968"/>
    </source>
</evidence>
<protein>
    <recommendedName>
        <fullName evidence="6">Hydantoinase/oxoprolinase</fullName>
    </recommendedName>
</protein>
<dbReference type="InterPro" id="IPR002821">
    <property type="entry name" value="Hydantoinase_A"/>
</dbReference>
<feature type="domain" description="Hydantoinase/oxoprolinase N-terminal" evidence="2">
    <location>
        <begin position="279"/>
        <end position="437"/>
    </location>
</feature>
<dbReference type="InterPro" id="IPR043129">
    <property type="entry name" value="ATPase_NBD"/>
</dbReference>
<dbReference type="GO" id="GO:0017168">
    <property type="term" value="F:5-oxoprolinase (ATP-hydrolyzing) activity"/>
    <property type="evidence" value="ECO:0007669"/>
    <property type="project" value="TreeGrafter"/>
</dbReference>
<dbReference type="InterPro" id="IPR008040">
    <property type="entry name" value="Hydant_A_N"/>
</dbReference>
<organism evidence="4 5">
    <name type="scientific">Desulfosarcina alkanivorans</name>
    <dbReference type="NCBI Taxonomy" id="571177"/>
    <lineage>
        <taxon>Bacteria</taxon>
        <taxon>Pseudomonadati</taxon>
        <taxon>Thermodesulfobacteriota</taxon>
        <taxon>Desulfobacteria</taxon>
        <taxon>Desulfobacterales</taxon>
        <taxon>Desulfosarcinaceae</taxon>
        <taxon>Desulfosarcina</taxon>
    </lineage>
</organism>
<keyword evidence="5" id="KW-1185">Reference proteome</keyword>
<feature type="domain" description="Hydantoinase A/oxoprolinase" evidence="1">
    <location>
        <begin position="457"/>
        <end position="598"/>
    </location>
</feature>
<dbReference type="AlphaFoldDB" id="A0A5K7YK26"/>
<accession>A0A5K7YK26</accession>
<evidence type="ECO:0008006" key="6">
    <source>
        <dbReference type="Google" id="ProtNLM"/>
    </source>
</evidence>
<dbReference type="GO" id="GO:0005829">
    <property type="term" value="C:cytosol"/>
    <property type="evidence" value="ECO:0007669"/>
    <property type="project" value="TreeGrafter"/>
</dbReference>
<evidence type="ECO:0000313" key="4">
    <source>
        <dbReference type="EMBL" id="BBO68500.1"/>
    </source>
</evidence>
<dbReference type="Pfam" id="PF01968">
    <property type="entry name" value="Hydantoinase_A"/>
    <property type="match status" value="1"/>
</dbReference>
<dbReference type="Proteomes" id="UP000427906">
    <property type="component" value="Chromosome"/>
</dbReference>
<sequence length="940" mass="102489">MVKKKPIVVIGCAVLGVDMKHAARHLGLDVDFKFLEAGLHERPDLLKKKLQAAIDAVSAAGDAERIVIGYGVCGRGTIGIQAREIPLTIPKVHDCIAMFLGGPEAYRRQFKKFPGSYYITAGWYEEKAVPVSQRKLQAWYGDQRVHRDDIARQHGERAADQTIAFLNSWQKNYQRAAYIDTGVRNGGKSEKHAREMAEAYGWRYEKIPGSLALVEKMLTGTATTDEILFVAPRHAIEFDAVTGTLSSHPLWAERSATGDGTTVVTGGAPAASRTAGIGLGIDAGGTYTDAVVYDFISKATRCKGKALTTRWDFTVGIDRALEKLDPDQLKQVEMVALSTTLATNAIVEGDGQRVGLLLMPPYGIYRPDDFHHEPKALIPGRLSITGEEIEPVDEERVRQTVTRMVEIERVSAFAVSGFAGAINPDHELTVKRIIREETGLWVTCGHELSAILDFTIRATTAVLNARIIPRLGRLIVNLEHSLKRNNILAPIVVVKGDGTLMQAEMAKQRPVETIFSGPAASVAGARHLTGLEDALVVDVGGTTTDTAAVEDGRVRVCSTGSTVAGRRTHVRALDIRTAGLGGDSLINREKGTLSIGPRRVAPIAWLGANSDGAVEAIEYLSTRLRHFETSTRNMQILALNETADRLEPTEMEKKVLDLLGKRPRSILELTRRTGVLLDRHLPLDRLEENFVVQRCGLTPTDLLHINGEFRRWDPATADRFFHMFAALNKKAENALLKELLETVSRNLALEILKRQLDDEVNPEALHSCPVCQALMNNVFNGGNSHYRMHIDFKRPVVGIGAPIAFFLPRAAAMIGARAVLPEHADVANAIGAITSSVVIERQVRIIPGGDSGFLIEGLSGARRFKEFETADAFAKGQLVGMVRTLGREAGTSSTEVTIETEDQLPVDAGGNPVFIGRILKARLTGPPDRVVAETPMVSAV</sequence>
<dbReference type="PANTHER" id="PTHR11365:SF2">
    <property type="entry name" value="5-OXOPROLINASE"/>
    <property type="match status" value="1"/>
</dbReference>
<reference evidence="4 5" key="1">
    <citation type="submission" date="2019-11" db="EMBL/GenBank/DDBJ databases">
        <title>Comparative genomics of hydrocarbon-degrading Desulfosarcina strains.</title>
        <authorList>
            <person name="Watanabe M."/>
            <person name="Kojima H."/>
            <person name="Fukui M."/>
        </authorList>
    </citation>
    <scope>NUCLEOTIDE SEQUENCE [LARGE SCALE GENOMIC DNA]</scope>
    <source>
        <strain evidence="4 5">PL12</strain>
    </source>
</reference>